<gene>
    <name evidence="2" type="ORF">QJS10_CPB11g02031</name>
</gene>
<reference evidence="2" key="2">
    <citation type="submission" date="2023-06" db="EMBL/GenBank/DDBJ databases">
        <authorList>
            <person name="Ma L."/>
            <person name="Liu K.-W."/>
            <person name="Li Z."/>
            <person name="Hsiao Y.-Y."/>
            <person name="Qi Y."/>
            <person name="Fu T."/>
            <person name="Tang G."/>
            <person name="Zhang D."/>
            <person name="Sun W.-H."/>
            <person name="Liu D.-K."/>
            <person name="Li Y."/>
            <person name="Chen G.-Z."/>
            <person name="Liu X.-D."/>
            <person name="Liao X.-Y."/>
            <person name="Jiang Y.-T."/>
            <person name="Yu X."/>
            <person name="Hao Y."/>
            <person name="Huang J."/>
            <person name="Zhao X.-W."/>
            <person name="Ke S."/>
            <person name="Chen Y.-Y."/>
            <person name="Wu W.-L."/>
            <person name="Hsu J.-L."/>
            <person name="Lin Y.-F."/>
            <person name="Huang M.-D."/>
            <person name="Li C.-Y."/>
            <person name="Huang L."/>
            <person name="Wang Z.-W."/>
            <person name="Zhao X."/>
            <person name="Zhong W.-Y."/>
            <person name="Peng D.-H."/>
            <person name="Ahmad S."/>
            <person name="Lan S."/>
            <person name="Zhang J.-S."/>
            <person name="Tsai W.-C."/>
            <person name="Van De Peer Y."/>
            <person name="Liu Z.-J."/>
        </authorList>
    </citation>
    <scope>NUCLEOTIDE SEQUENCE</scope>
    <source>
        <strain evidence="2">CP</strain>
        <tissue evidence="2">Leaves</tissue>
    </source>
</reference>
<name>A0AAV9DTK8_ACOCL</name>
<dbReference type="Pfam" id="PF06916">
    <property type="entry name" value="FAM210A-B_dom"/>
    <property type="match status" value="1"/>
</dbReference>
<dbReference type="AlphaFoldDB" id="A0AAV9DTK8"/>
<dbReference type="InterPro" id="IPR009688">
    <property type="entry name" value="FAM210A/B-like_dom"/>
</dbReference>
<dbReference type="GO" id="GO:0005739">
    <property type="term" value="C:mitochondrion"/>
    <property type="evidence" value="ECO:0007669"/>
    <property type="project" value="TreeGrafter"/>
</dbReference>
<protein>
    <recommendedName>
        <fullName evidence="1">DUF1279 domain-containing protein</fullName>
    </recommendedName>
</protein>
<dbReference type="PANTHER" id="PTHR21377">
    <property type="entry name" value="PROTEIN FAM210B, MITOCHONDRIAL"/>
    <property type="match status" value="1"/>
</dbReference>
<organism evidence="2 3">
    <name type="scientific">Acorus calamus</name>
    <name type="common">Sweet flag</name>
    <dbReference type="NCBI Taxonomy" id="4465"/>
    <lineage>
        <taxon>Eukaryota</taxon>
        <taxon>Viridiplantae</taxon>
        <taxon>Streptophyta</taxon>
        <taxon>Embryophyta</taxon>
        <taxon>Tracheophyta</taxon>
        <taxon>Spermatophyta</taxon>
        <taxon>Magnoliopsida</taxon>
        <taxon>Liliopsida</taxon>
        <taxon>Acoraceae</taxon>
        <taxon>Acorus</taxon>
    </lineage>
</organism>
<evidence type="ECO:0000313" key="3">
    <source>
        <dbReference type="Proteomes" id="UP001180020"/>
    </source>
</evidence>
<feature type="domain" description="DUF1279" evidence="1">
    <location>
        <begin position="6"/>
        <end position="126"/>
    </location>
</feature>
<dbReference type="EMBL" id="JAUJYO010000011">
    <property type="protein sequence ID" value="KAK1304572.1"/>
    <property type="molecule type" value="Genomic_DNA"/>
</dbReference>
<reference evidence="2" key="1">
    <citation type="journal article" date="2023" name="Nat. Commun.">
        <title>Diploid and tetraploid genomes of Acorus and the evolution of monocots.</title>
        <authorList>
            <person name="Ma L."/>
            <person name="Liu K.W."/>
            <person name="Li Z."/>
            <person name="Hsiao Y.Y."/>
            <person name="Qi Y."/>
            <person name="Fu T."/>
            <person name="Tang G.D."/>
            <person name="Zhang D."/>
            <person name="Sun W.H."/>
            <person name="Liu D.K."/>
            <person name="Li Y."/>
            <person name="Chen G.Z."/>
            <person name="Liu X.D."/>
            <person name="Liao X.Y."/>
            <person name="Jiang Y.T."/>
            <person name="Yu X."/>
            <person name="Hao Y."/>
            <person name="Huang J."/>
            <person name="Zhao X.W."/>
            <person name="Ke S."/>
            <person name="Chen Y.Y."/>
            <person name="Wu W.L."/>
            <person name="Hsu J.L."/>
            <person name="Lin Y.F."/>
            <person name="Huang M.D."/>
            <person name="Li C.Y."/>
            <person name="Huang L."/>
            <person name="Wang Z.W."/>
            <person name="Zhao X."/>
            <person name="Zhong W.Y."/>
            <person name="Peng D.H."/>
            <person name="Ahmad S."/>
            <person name="Lan S."/>
            <person name="Zhang J.S."/>
            <person name="Tsai W.C."/>
            <person name="Van de Peer Y."/>
            <person name="Liu Z.J."/>
        </authorList>
    </citation>
    <scope>NUCLEOTIDE SEQUENCE</scope>
    <source>
        <strain evidence="2">CP</strain>
    </source>
</reference>
<comment type="caution">
    <text evidence="2">The sequence shown here is derived from an EMBL/GenBank/DDBJ whole genome shotgun (WGS) entry which is preliminary data.</text>
</comment>
<evidence type="ECO:0000259" key="1">
    <source>
        <dbReference type="Pfam" id="PF06916"/>
    </source>
</evidence>
<proteinExistence type="predicted"/>
<dbReference type="PANTHER" id="PTHR21377:SF0">
    <property type="entry name" value="PROTEIN FAM210B, MITOCHONDRIAL"/>
    <property type="match status" value="1"/>
</dbReference>
<evidence type="ECO:0000313" key="2">
    <source>
        <dbReference type="EMBL" id="KAK1304572.1"/>
    </source>
</evidence>
<dbReference type="Proteomes" id="UP001180020">
    <property type="component" value="Unassembled WGS sequence"/>
</dbReference>
<keyword evidence="3" id="KW-1185">Reference proteome</keyword>
<accession>A0AAV9DTK8</accession>
<dbReference type="InterPro" id="IPR045866">
    <property type="entry name" value="FAM210A/B-like"/>
</dbReference>
<sequence>MAFGGRLRELAKKYGRVAIGVHLSVSGASIAGLYVAIKSNVDVESVLSKVGMSSGKEPHAASGGDSDGDAGVVVLRDGGELAGPPPAERNKTAELVKGGTGALALALLLNKALFPVRVPITIALTPPIARFLARRRIVKSPGGHSQ</sequence>